<dbReference type="Pfam" id="PF13927">
    <property type="entry name" value="Ig_3"/>
    <property type="match status" value="1"/>
</dbReference>
<dbReference type="PROSITE" id="PS50835">
    <property type="entry name" value="IG_LIKE"/>
    <property type="match status" value="1"/>
</dbReference>
<keyword evidence="5" id="KW-0393">Immunoglobulin domain</keyword>
<proteinExistence type="predicted"/>
<dbReference type="PANTHER" id="PTHR11640">
    <property type="entry name" value="NEPHRIN"/>
    <property type="match status" value="1"/>
</dbReference>
<evidence type="ECO:0000256" key="1">
    <source>
        <dbReference type="ARBA" id="ARBA00004479"/>
    </source>
</evidence>
<keyword evidence="8" id="KW-1185">Reference proteome</keyword>
<dbReference type="InterPro" id="IPR007110">
    <property type="entry name" value="Ig-like_dom"/>
</dbReference>
<dbReference type="EMBL" id="CP111018">
    <property type="protein sequence ID" value="WAR10446.1"/>
    <property type="molecule type" value="Genomic_DNA"/>
</dbReference>
<evidence type="ECO:0000256" key="3">
    <source>
        <dbReference type="ARBA" id="ARBA00023157"/>
    </source>
</evidence>
<evidence type="ECO:0000256" key="2">
    <source>
        <dbReference type="ARBA" id="ARBA00023136"/>
    </source>
</evidence>
<keyword evidence="2" id="KW-0472">Membrane</keyword>
<dbReference type="InterPro" id="IPR051275">
    <property type="entry name" value="Cell_adhesion_signaling"/>
</dbReference>
<name>A0ABY7ENY2_MYAAR</name>
<dbReference type="InterPro" id="IPR003599">
    <property type="entry name" value="Ig_sub"/>
</dbReference>
<evidence type="ECO:0000256" key="5">
    <source>
        <dbReference type="ARBA" id="ARBA00023319"/>
    </source>
</evidence>
<evidence type="ECO:0000313" key="7">
    <source>
        <dbReference type="EMBL" id="WAR10446.1"/>
    </source>
</evidence>
<feature type="domain" description="Ig-like" evidence="6">
    <location>
        <begin position="85"/>
        <end position="168"/>
    </location>
</feature>
<dbReference type="InterPro" id="IPR036179">
    <property type="entry name" value="Ig-like_dom_sf"/>
</dbReference>
<sequence length="186" mass="20652">DIKSVTLTPKTDLISVIENVPQIFRCVTSTCRPVATISWYLGSTQITSGNESNSLQDVTTSTLNYTFQKRHQDKRILCRGSNGVPPVVKPLTNVTVIEEGTVSVVCEITAGVPSKNDFQWERMSDSSKVSMEQTLIFANIDRKQTGYYKCTASNYMEPTRHDASVGISSNTVYIDVQSKPIFENSQ</sequence>
<dbReference type="Proteomes" id="UP001164746">
    <property type="component" value="Chromosome 7"/>
</dbReference>
<keyword evidence="4" id="KW-0325">Glycoprotein</keyword>
<evidence type="ECO:0000259" key="6">
    <source>
        <dbReference type="PROSITE" id="PS50835"/>
    </source>
</evidence>
<organism evidence="7 8">
    <name type="scientific">Mya arenaria</name>
    <name type="common">Soft-shell clam</name>
    <dbReference type="NCBI Taxonomy" id="6604"/>
    <lineage>
        <taxon>Eukaryota</taxon>
        <taxon>Metazoa</taxon>
        <taxon>Spiralia</taxon>
        <taxon>Lophotrochozoa</taxon>
        <taxon>Mollusca</taxon>
        <taxon>Bivalvia</taxon>
        <taxon>Autobranchia</taxon>
        <taxon>Heteroconchia</taxon>
        <taxon>Euheterodonta</taxon>
        <taxon>Imparidentia</taxon>
        <taxon>Neoheterodontei</taxon>
        <taxon>Myida</taxon>
        <taxon>Myoidea</taxon>
        <taxon>Myidae</taxon>
        <taxon>Mya</taxon>
    </lineage>
</organism>
<dbReference type="InterPro" id="IPR013162">
    <property type="entry name" value="CD80_C2-set"/>
</dbReference>
<comment type="subcellular location">
    <subcellularLocation>
        <location evidence="1">Membrane</location>
        <topology evidence="1">Single-pass type I membrane protein</topology>
    </subcellularLocation>
</comment>
<dbReference type="Gene3D" id="2.60.40.10">
    <property type="entry name" value="Immunoglobulins"/>
    <property type="match status" value="2"/>
</dbReference>
<dbReference type="InterPro" id="IPR013783">
    <property type="entry name" value="Ig-like_fold"/>
</dbReference>
<feature type="non-terminal residue" evidence="7">
    <location>
        <position position="1"/>
    </location>
</feature>
<reference evidence="7" key="1">
    <citation type="submission" date="2022-11" db="EMBL/GenBank/DDBJ databases">
        <title>Centuries of genome instability and evolution in soft-shell clam transmissible cancer (bioRxiv).</title>
        <authorList>
            <person name="Hart S.F.M."/>
            <person name="Yonemitsu M.A."/>
            <person name="Giersch R.M."/>
            <person name="Beal B.F."/>
            <person name="Arriagada G."/>
            <person name="Davis B.W."/>
            <person name="Ostrander E.A."/>
            <person name="Goff S.P."/>
            <person name="Metzger M.J."/>
        </authorList>
    </citation>
    <scope>NUCLEOTIDE SEQUENCE</scope>
    <source>
        <strain evidence="7">MELC-2E11</strain>
        <tissue evidence="7">Siphon/mantle</tissue>
    </source>
</reference>
<dbReference type="PANTHER" id="PTHR11640:SF31">
    <property type="entry name" value="IRREGULAR CHIASM C-ROUGHEST PROTEIN-RELATED"/>
    <property type="match status" value="1"/>
</dbReference>
<dbReference type="Pfam" id="PF08205">
    <property type="entry name" value="C2-set_2"/>
    <property type="match status" value="1"/>
</dbReference>
<dbReference type="SUPFAM" id="SSF48726">
    <property type="entry name" value="Immunoglobulin"/>
    <property type="match status" value="2"/>
</dbReference>
<dbReference type="SMART" id="SM00409">
    <property type="entry name" value="IG"/>
    <property type="match status" value="1"/>
</dbReference>
<protein>
    <recommendedName>
        <fullName evidence="6">Ig-like domain-containing protein</fullName>
    </recommendedName>
</protein>
<evidence type="ECO:0000313" key="8">
    <source>
        <dbReference type="Proteomes" id="UP001164746"/>
    </source>
</evidence>
<accession>A0ABY7ENY2</accession>
<evidence type="ECO:0000256" key="4">
    <source>
        <dbReference type="ARBA" id="ARBA00023180"/>
    </source>
</evidence>
<keyword evidence="3" id="KW-1015">Disulfide bond</keyword>
<gene>
    <name evidence="7" type="ORF">MAR_035522</name>
</gene>